<keyword evidence="6" id="KW-0732">Signal</keyword>
<evidence type="ECO:0000259" key="7">
    <source>
        <dbReference type="PROSITE" id="PS51352"/>
    </source>
</evidence>
<keyword evidence="9" id="KW-1185">Reference proteome</keyword>
<dbReference type="Pfam" id="PF00578">
    <property type="entry name" value="AhpC-TSA"/>
    <property type="match status" value="1"/>
</dbReference>
<dbReference type="InterPro" id="IPR013766">
    <property type="entry name" value="Thioredoxin_domain"/>
</dbReference>
<feature type="signal peptide" evidence="6">
    <location>
        <begin position="1"/>
        <end position="31"/>
    </location>
</feature>
<dbReference type="Gene3D" id="3.40.30.10">
    <property type="entry name" value="Glutaredoxin"/>
    <property type="match status" value="1"/>
</dbReference>
<dbReference type="KEGG" id="pbro:HOP40_20215"/>
<dbReference type="AlphaFoldDB" id="A0A6M6JTM4"/>
<dbReference type="InterPro" id="IPR017937">
    <property type="entry name" value="Thioredoxin_CS"/>
</dbReference>
<dbReference type="PANTHER" id="PTHR42852">
    <property type="entry name" value="THIOL:DISULFIDE INTERCHANGE PROTEIN DSBE"/>
    <property type="match status" value="1"/>
</dbReference>
<evidence type="ECO:0000256" key="2">
    <source>
        <dbReference type="ARBA" id="ARBA00022748"/>
    </source>
</evidence>
<keyword evidence="2" id="KW-0201">Cytochrome c-type biogenesis</keyword>
<dbReference type="PROSITE" id="PS00194">
    <property type="entry name" value="THIOREDOXIN_1"/>
    <property type="match status" value="1"/>
</dbReference>
<dbReference type="PROSITE" id="PS51352">
    <property type="entry name" value="THIOREDOXIN_2"/>
    <property type="match status" value="1"/>
</dbReference>
<evidence type="ECO:0000256" key="1">
    <source>
        <dbReference type="ARBA" id="ARBA00004196"/>
    </source>
</evidence>
<dbReference type="RefSeq" id="WP_172168670.1">
    <property type="nucleotide sequence ID" value="NZ_CP053564.1"/>
</dbReference>
<dbReference type="GO" id="GO:0017004">
    <property type="term" value="P:cytochrome complex assembly"/>
    <property type="evidence" value="ECO:0007669"/>
    <property type="project" value="UniProtKB-KW"/>
</dbReference>
<evidence type="ECO:0000256" key="4">
    <source>
        <dbReference type="ARBA" id="ARBA00023157"/>
    </source>
</evidence>
<feature type="chain" id="PRO_5027119377" evidence="6">
    <location>
        <begin position="32"/>
        <end position="208"/>
    </location>
</feature>
<keyword evidence="5" id="KW-0676">Redox-active center</keyword>
<evidence type="ECO:0000313" key="8">
    <source>
        <dbReference type="EMBL" id="QJY50765.1"/>
    </source>
</evidence>
<keyword evidence="3" id="KW-0812">Transmembrane</keyword>
<dbReference type="SUPFAM" id="SSF52833">
    <property type="entry name" value="Thioredoxin-like"/>
    <property type="match status" value="1"/>
</dbReference>
<dbReference type="CDD" id="cd02966">
    <property type="entry name" value="TlpA_like_family"/>
    <property type="match status" value="1"/>
</dbReference>
<evidence type="ECO:0000256" key="3">
    <source>
        <dbReference type="ARBA" id="ARBA00022968"/>
    </source>
</evidence>
<dbReference type="InterPro" id="IPR000866">
    <property type="entry name" value="AhpC/TSA"/>
</dbReference>
<evidence type="ECO:0000313" key="9">
    <source>
        <dbReference type="Proteomes" id="UP000505377"/>
    </source>
</evidence>
<comment type="subcellular location">
    <subcellularLocation>
        <location evidence="1">Cell envelope</location>
    </subcellularLocation>
</comment>
<dbReference type="InterPro" id="IPR036249">
    <property type="entry name" value="Thioredoxin-like_sf"/>
</dbReference>
<dbReference type="Proteomes" id="UP000505377">
    <property type="component" value="Chromosome"/>
</dbReference>
<dbReference type="InterPro" id="IPR050553">
    <property type="entry name" value="Thioredoxin_ResA/DsbE_sf"/>
</dbReference>
<evidence type="ECO:0000256" key="5">
    <source>
        <dbReference type="ARBA" id="ARBA00023284"/>
    </source>
</evidence>
<accession>A0A6M6JTM4</accession>
<dbReference type="GO" id="GO:0016209">
    <property type="term" value="F:antioxidant activity"/>
    <property type="evidence" value="ECO:0007669"/>
    <property type="project" value="InterPro"/>
</dbReference>
<keyword evidence="4" id="KW-1015">Disulfide bond</keyword>
<reference evidence="8 9" key="1">
    <citation type="submission" date="2020-05" db="EMBL/GenBank/DDBJ databases">
        <authorList>
            <person name="Mo P."/>
        </authorList>
    </citation>
    <scope>NUCLEOTIDE SEQUENCE [LARGE SCALE GENOMIC DNA]</scope>
    <source>
        <strain evidence="8 9">Gen01</strain>
    </source>
</reference>
<name>A0A6M6JTM4_9PSEU</name>
<dbReference type="GO" id="GO:0016491">
    <property type="term" value="F:oxidoreductase activity"/>
    <property type="evidence" value="ECO:0007669"/>
    <property type="project" value="InterPro"/>
</dbReference>
<gene>
    <name evidence="8" type="ORF">HOP40_20215</name>
</gene>
<sequence>MAVSGRRRTPVVAALLALLLGGCGVGTDAVAAGGTFTFVTPGGQTRIFYDPPQSRGTVRGLSGESLLGPARTVGLEDFPEQVVVLNVWGSWCGPCREEAPGLQQVHEITRGTGVTVLGIDVRDDRDAAADFMRDRGLSYPSIFDNPGRSLAALRGFPRNTVPSTIVLDREHRVAAVFLTAVRVGELLPVVLRVAAEQTGATAQPKVGS</sequence>
<dbReference type="PANTHER" id="PTHR42852:SF6">
    <property type="entry name" value="THIOL:DISULFIDE INTERCHANGE PROTEIN DSBE"/>
    <property type="match status" value="1"/>
</dbReference>
<feature type="domain" description="Thioredoxin" evidence="7">
    <location>
        <begin position="39"/>
        <end position="199"/>
    </location>
</feature>
<evidence type="ECO:0000256" key="6">
    <source>
        <dbReference type="SAM" id="SignalP"/>
    </source>
</evidence>
<proteinExistence type="predicted"/>
<organism evidence="8 9">
    <name type="scientific">Pseudonocardia broussonetiae</name>
    <dbReference type="NCBI Taxonomy" id="2736640"/>
    <lineage>
        <taxon>Bacteria</taxon>
        <taxon>Bacillati</taxon>
        <taxon>Actinomycetota</taxon>
        <taxon>Actinomycetes</taxon>
        <taxon>Pseudonocardiales</taxon>
        <taxon>Pseudonocardiaceae</taxon>
        <taxon>Pseudonocardia</taxon>
    </lineage>
</organism>
<dbReference type="PROSITE" id="PS51257">
    <property type="entry name" value="PROKAR_LIPOPROTEIN"/>
    <property type="match status" value="1"/>
</dbReference>
<dbReference type="EMBL" id="CP053564">
    <property type="protein sequence ID" value="QJY50765.1"/>
    <property type="molecule type" value="Genomic_DNA"/>
</dbReference>
<keyword evidence="3" id="KW-0735">Signal-anchor</keyword>
<dbReference type="GO" id="GO:0030313">
    <property type="term" value="C:cell envelope"/>
    <property type="evidence" value="ECO:0007669"/>
    <property type="project" value="UniProtKB-SubCell"/>
</dbReference>
<protein>
    <submittedName>
        <fullName evidence="8">TlpA family protein disulfide reductase</fullName>
    </submittedName>
</protein>